<feature type="non-terminal residue" evidence="1">
    <location>
        <position position="1"/>
    </location>
</feature>
<accession>X1BR88</accession>
<evidence type="ECO:0000313" key="1">
    <source>
        <dbReference type="EMBL" id="GAG86683.1"/>
    </source>
</evidence>
<reference evidence="1" key="1">
    <citation type="journal article" date="2014" name="Front. Microbiol.">
        <title>High frequency of phylogenetically diverse reductive dehalogenase-homologous genes in deep subseafloor sedimentary metagenomes.</title>
        <authorList>
            <person name="Kawai M."/>
            <person name="Futagami T."/>
            <person name="Toyoda A."/>
            <person name="Takaki Y."/>
            <person name="Nishi S."/>
            <person name="Hori S."/>
            <person name="Arai W."/>
            <person name="Tsubouchi T."/>
            <person name="Morono Y."/>
            <person name="Uchiyama I."/>
            <person name="Ito T."/>
            <person name="Fujiyama A."/>
            <person name="Inagaki F."/>
            <person name="Takami H."/>
        </authorList>
    </citation>
    <scope>NUCLEOTIDE SEQUENCE</scope>
    <source>
        <strain evidence="1">Expedition CK06-06</strain>
    </source>
</reference>
<organism evidence="1">
    <name type="scientific">marine sediment metagenome</name>
    <dbReference type="NCBI Taxonomy" id="412755"/>
    <lineage>
        <taxon>unclassified sequences</taxon>
        <taxon>metagenomes</taxon>
        <taxon>ecological metagenomes</taxon>
    </lineage>
</organism>
<dbReference type="AlphaFoldDB" id="X1BR88"/>
<dbReference type="EMBL" id="BART01011563">
    <property type="protein sequence ID" value="GAG86683.1"/>
    <property type="molecule type" value="Genomic_DNA"/>
</dbReference>
<gene>
    <name evidence="1" type="ORF">S01H4_24574</name>
</gene>
<protein>
    <submittedName>
        <fullName evidence="1">Uncharacterized protein</fullName>
    </submittedName>
</protein>
<sequence>QLIWEHDSIKTSFYQNDEGKVTLLWPWKIIDMWRWTKEVNSEDYQFNN</sequence>
<proteinExistence type="predicted"/>
<comment type="caution">
    <text evidence="1">The sequence shown here is derived from an EMBL/GenBank/DDBJ whole genome shotgun (WGS) entry which is preliminary data.</text>
</comment>
<name>X1BR88_9ZZZZ</name>